<evidence type="ECO:0000313" key="2">
    <source>
        <dbReference type="EMBL" id="QHU17931.1"/>
    </source>
</evidence>
<feature type="transmembrane region" description="Helical" evidence="1">
    <location>
        <begin position="21"/>
        <end position="39"/>
    </location>
</feature>
<proteinExistence type="predicted"/>
<dbReference type="EMBL" id="MN740920">
    <property type="protein sequence ID" value="QHU17931.1"/>
    <property type="molecule type" value="Genomic_DNA"/>
</dbReference>
<accession>A0A6C0KL84</accession>
<keyword evidence="1" id="KW-0472">Membrane</keyword>
<keyword evidence="1" id="KW-0812">Transmembrane</keyword>
<feature type="transmembrane region" description="Helical" evidence="1">
    <location>
        <begin position="51"/>
        <end position="82"/>
    </location>
</feature>
<organism evidence="2">
    <name type="scientific">viral metagenome</name>
    <dbReference type="NCBI Taxonomy" id="1070528"/>
    <lineage>
        <taxon>unclassified sequences</taxon>
        <taxon>metagenomes</taxon>
        <taxon>organismal metagenomes</taxon>
    </lineage>
</organism>
<protein>
    <submittedName>
        <fullName evidence="2">Uncharacterized protein</fullName>
    </submittedName>
</protein>
<dbReference type="AlphaFoldDB" id="A0A6C0KL84"/>
<reference evidence="2" key="1">
    <citation type="journal article" date="2020" name="Nature">
        <title>Giant virus diversity and host interactions through global metagenomics.</title>
        <authorList>
            <person name="Schulz F."/>
            <person name="Roux S."/>
            <person name="Paez-Espino D."/>
            <person name="Jungbluth S."/>
            <person name="Walsh D.A."/>
            <person name="Denef V.J."/>
            <person name="McMahon K.D."/>
            <person name="Konstantinidis K.T."/>
            <person name="Eloe-Fadrosh E.A."/>
            <person name="Kyrpides N.C."/>
            <person name="Woyke T."/>
        </authorList>
    </citation>
    <scope>NUCLEOTIDE SEQUENCE</scope>
    <source>
        <strain evidence="2">GVMAG-S-3300012919-55</strain>
    </source>
</reference>
<keyword evidence="1" id="KW-1133">Transmembrane helix</keyword>
<evidence type="ECO:0000256" key="1">
    <source>
        <dbReference type="SAM" id="Phobius"/>
    </source>
</evidence>
<sequence>MGKRSKKKTKSSKLNLLNHMMHSSFTLVLIVFCALVYVLNLWHKQENDSLFLFIVFSFIIYTRTNHVVYILGLPIIIVQLLISMRRVFLNEPFSDTTDASLNIICGSHFNNNLMMSEADEIRICKDTLKGTSDSSFESWLIEESVGSGTGSGGSGTGDDIVSYQDVSYLGSYGGYIAKNITEHEEKNRILYTLGKPITLDWDVSFSNNKPYSDVVSRYIEDTYTKIIQGQV</sequence>
<name>A0A6C0KL84_9ZZZZ</name>